<feature type="non-terminal residue" evidence="1">
    <location>
        <position position="195"/>
    </location>
</feature>
<dbReference type="SUPFAM" id="SSF53098">
    <property type="entry name" value="Ribonuclease H-like"/>
    <property type="match status" value="1"/>
</dbReference>
<organism evidence="1 2">
    <name type="scientific">Dunaliella salina</name>
    <name type="common">Green alga</name>
    <name type="synonym">Protococcus salinus</name>
    <dbReference type="NCBI Taxonomy" id="3046"/>
    <lineage>
        <taxon>Eukaryota</taxon>
        <taxon>Viridiplantae</taxon>
        <taxon>Chlorophyta</taxon>
        <taxon>core chlorophytes</taxon>
        <taxon>Chlorophyceae</taxon>
        <taxon>CS clade</taxon>
        <taxon>Chlamydomonadales</taxon>
        <taxon>Dunaliellaceae</taxon>
        <taxon>Dunaliella</taxon>
    </lineage>
</organism>
<dbReference type="InterPro" id="IPR012337">
    <property type="entry name" value="RNaseH-like_sf"/>
</dbReference>
<name>A0ABQ7FVD4_DUNSA</name>
<accession>A0ABQ7FVD4</accession>
<reference evidence="1" key="1">
    <citation type="submission" date="2017-08" db="EMBL/GenBank/DDBJ databases">
        <authorList>
            <person name="Polle J.E."/>
            <person name="Barry K."/>
            <person name="Cushman J."/>
            <person name="Schmutz J."/>
            <person name="Tran D."/>
            <person name="Hathwaick L.T."/>
            <person name="Yim W.C."/>
            <person name="Jenkins J."/>
            <person name="Mckie-Krisberg Z.M."/>
            <person name="Prochnik S."/>
            <person name="Lindquist E."/>
            <person name="Dockter R.B."/>
            <person name="Adam C."/>
            <person name="Molina H."/>
            <person name="Bunkerborg J."/>
            <person name="Jin E."/>
            <person name="Buchheim M."/>
            <person name="Magnuson J."/>
        </authorList>
    </citation>
    <scope>NUCLEOTIDE SEQUENCE</scope>
    <source>
        <strain evidence="1">CCAP 19/18</strain>
    </source>
</reference>
<dbReference type="Proteomes" id="UP000815325">
    <property type="component" value="Unassembled WGS sequence"/>
</dbReference>
<dbReference type="EMBL" id="MU071008">
    <property type="protein sequence ID" value="KAF5826351.1"/>
    <property type="molecule type" value="Genomic_DNA"/>
</dbReference>
<comment type="caution">
    <text evidence="1">The sequence shown here is derived from an EMBL/GenBank/DDBJ whole genome shotgun (WGS) entry which is preliminary data.</text>
</comment>
<gene>
    <name evidence="1" type="ORF">DUNSADRAFT_3458</name>
</gene>
<evidence type="ECO:0000313" key="2">
    <source>
        <dbReference type="Proteomes" id="UP000815325"/>
    </source>
</evidence>
<evidence type="ECO:0000313" key="1">
    <source>
        <dbReference type="EMBL" id="KAF5826351.1"/>
    </source>
</evidence>
<protein>
    <submittedName>
        <fullName evidence="1">Uncharacterized protein</fullName>
    </submittedName>
</protein>
<sequence>MRKSGPEGPCPGTAAVIEKAIMASNVVNGSSSVRAALAKVQQHAGRPVKSVVVHCPTRFATTIFIARDLQAIESDIRPQVRDEETWEDVSRNCTHADDFKALTLNTFFTDLGHVLALGQAFCDTIHKMEADVPSLSQVMDAWDDLMKHTRTWTLRRGVSTALAKGVMRRLKGRVKIHYSSAWAAAALIDPIHFEV</sequence>
<keyword evidence="2" id="KW-1185">Reference proteome</keyword>
<proteinExistence type="predicted"/>